<gene>
    <name evidence="2" type="ORF">JMN32_18405</name>
</gene>
<organism evidence="2 3">
    <name type="scientific">Fulvivirga marina</name>
    <dbReference type="NCBI Taxonomy" id="2494733"/>
    <lineage>
        <taxon>Bacteria</taxon>
        <taxon>Pseudomonadati</taxon>
        <taxon>Bacteroidota</taxon>
        <taxon>Cytophagia</taxon>
        <taxon>Cytophagales</taxon>
        <taxon>Fulvivirgaceae</taxon>
        <taxon>Fulvivirga</taxon>
    </lineage>
</organism>
<feature type="region of interest" description="Disordered" evidence="1">
    <location>
        <begin position="102"/>
        <end position="121"/>
    </location>
</feature>
<evidence type="ECO:0000313" key="3">
    <source>
        <dbReference type="Proteomes" id="UP000614216"/>
    </source>
</evidence>
<name>A0A937KFK8_9BACT</name>
<sequence length="640" mass="71419">DGEVIALSDGIDGLIETWEGDGGAGSDDGDNNTDDDFDGVDIDFNGEISDIAVGDDGVIVVTDESGMQHTYEQPTDPETGEKKAVRFTDSSGDTWIVESDGKVTKNNQNNGNNAPNDGSQQQFTIEEKIVIAVLEDFKTRMEAWLEVHGKGPLSEMEMMWAEGLPGCLPEEPKTVEGAQEYVTYLLEDKESRIPELTGKMKDSPEWETITGIGKNISDASEMTTESMGNAGEAVCPYILDEAINAAQCTRCPKPDHVGIEGEEAVTFDPDPVNVKRRGAKRWYYFEGYSQSPYYTAPESIGETGADWYVWDDYVKHVELIIESVAIASGDVALNPALHHEIIYHRQNVLEVFNSGRDISDNFKTLIAKEYSRVTKEAFNKYSGSGYLEPVYPIYEVLGLFSGKQLIKALVRFGKAFRVLKGARHLINYKYSGNVLKIFSKQGDEIAHVIDGQIKPLKFLDEGEEIAEISGQKLLKQGDEVGFKAVANTADDAVGTYTTKIKWGTREIDARPFGDKGYWGKRVSQSNKQVDAYEMKINPNNESFYVWNPQKSRYVQFENLAKDALQDGKCVVKPNNSIYRVYDKPEFLRQNILDEALDQVGAAQAKGLHVEWLVSDKVAKEHLTRFFKENNVNINVKYLAE</sequence>
<dbReference type="AlphaFoldDB" id="A0A937KFK8"/>
<proteinExistence type="predicted"/>
<dbReference type="Proteomes" id="UP000614216">
    <property type="component" value="Unassembled WGS sequence"/>
</dbReference>
<evidence type="ECO:0000313" key="2">
    <source>
        <dbReference type="EMBL" id="MBL6448293.1"/>
    </source>
</evidence>
<accession>A0A937KFK8</accession>
<keyword evidence="3" id="KW-1185">Reference proteome</keyword>
<feature type="compositionally biased region" description="Low complexity" evidence="1">
    <location>
        <begin position="106"/>
        <end position="116"/>
    </location>
</feature>
<reference evidence="2" key="1">
    <citation type="submission" date="2021-01" db="EMBL/GenBank/DDBJ databases">
        <title>Fulvivirga kasyanovii gen. nov., sp nov., a novel member of the phylum Bacteroidetes isolated from seawater in a mussel farm.</title>
        <authorList>
            <person name="Zhao L.-H."/>
            <person name="Wang Z.-J."/>
        </authorList>
    </citation>
    <scope>NUCLEOTIDE SEQUENCE</scope>
    <source>
        <strain evidence="2">29W222</strain>
    </source>
</reference>
<dbReference type="RefSeq" id="WP_202857834.1">
    <property type="nucleotide sequence ID" value="NZ_JAEUGD010000060.1"/>
</dbReference>
<dbReference type="EMBL" id="JAEUGD010000060">
    <property type="protein sequence ID" value="MBL6448293.1"/>
    <property type="molecule type" value="Genomic_DNA"/>
</dbReference>
<evidence type="ECO:0000256" key="1">
    <source>
        <dbReference type="SAM" id="MobiDB-lite"/>
    </source>
</evidence>
<comment type="caution">
    <text evidence="2">The sequence shown here is derived from an EMBL/GenBank/DDBJ whole genome shotgun (WGS) entry which is preliminary data.</text>
</comment>
<feature type="non-terminal residue" evidence="2">
    <location>
        <position position="1"/>
    </location>
</feature>
<protein>
    <submittedName>
        <fullName evidence="2">Uncharacterized protein</fullName>
    </submittedName>
</protein>